<sequence>MFGRILLLLVLSASAAHSERLRSSFVSPTFGGNPILNTYLMTRAENFRPAAAVPEVVERTQGDYFLEQLQRRALSTLSTGILSELSDPTGQESGSYFFDDFTLSYDRLDDEIVISIISGDTVTAITLPSYTFEAK</sequence>
<dbReference type="AlphaFoldDB" id="A0A1L9NRT3"/>
<evidence type="ECO:0000256" key="2">
    <source>
        <dbReference type="ARBA" id="ARBA00014031"/>
    </source>
</evidence>
<comment type="caution">
    <text evidence="5">The sequence shown here is derived from an EMBL/GenBank/DDBJ whole genome shotgun (WGS) entry which is preliminary data.</text>
</comment>
<organism evidence="5 6">
    <name type="scientific">Planktotalea frisia</name>
    <dbReference type="NCBI Taxonomy" id="696762"/>
    <lineage>
        <taxon>Bacteria</taxon>
        <taxon>Pseudomonadati</taxon>
        <taxon>Pseudomonadota</taxon>
        <taxon>Alphaproteobacteria</taxon>
        <taxon>Rhodobacterales</taxon>
        <taxon>Paracoccaceae</taxon>
        <taxon>Planktotalea</taxon>
    </lineage>
</organism>
<protein>
    <recommendedName>
        <fullName evidence="2">Curli production assembly/transport component CsgF</fullName>
    </recommendedName>
</protein>
<feature type="chain" id="PRO_5013222439" description="Curli production assembly/transport component CsgF" evidence="4">
    <location>
        <begin position="19"/>
        <end position="135"/>
    </location>
</feature>
<gene>
    <name evidence="5" type="ORF">PFRI_37860</name>
</gene>
<feature type="signal peptide" evidence="4">
    <location>
        <begin position="1"/>
        <end position="18"/>
    </location>
</feature>
<dbReference type="InterPro" id="IPR018893">
    <property type="entry name" value="T8SS_CsgF"/>
</dbReference>
<evidence type="ECO:0000256" key="1">
    <source>
        <dbReference type="ARBA" id="ARBA00003989"/>
    </source>
</evidence>
<keyword evidence="6" id="KW-1185">Reference proteome</keyword>
<dbReference type="RefSeq" id="WP_072632271.1">
    <property type="nucleotide sequence ID" value="NZ_MLCB01000205.1"/>
</dbReference>
<dbReference type="STRING" id="696762.PFRI_37860"/>
<proteinExistence type="predicted"/>
<comment type="function">
    <text evidence="1">May be involved in the biogenesis of curli organelles.</text>
</comment>
<name>A0A1L9NRT3_9RHOB</name>
<dbReference type="Pfam" id="PF10614">
    <property type="entry name" value="CsgF"/>
    <property type="match status" value="1"/>
</dbReference>
<evidence type="ECO:0000256" key="3">
    <source>
        <dbReference type="ARBA" id="ARBA00022729"/>
    </source>
</evidence>
<evidence type="ECO:0000313" key="6">
    <source>
        <dbReference type="Proteomes" id="UP000184514"/>
    </source>
</evidence>
<keyword evidence="3 4" id="KW-0732">Signal</keyword>
<accession>A0A1L9NRT3</accession>
<evidence type="ECO:0000256" key="4">
    <source>
        <dbReference type="SAM" id="SignalP"/>
    </source>
</evidence>
<evidence type="ECO:0000313" key="5">
    <source>
        <dbReference type="EMBL" id="OJI92005.1"/>
    </source>
</evidence>
<dbReference type="EMBL" id="MLCB01000205">
    <property type="protein sequence ID" value="OJI92005.1"/>
    <property type="molecule type" value="Genomic_DNA"/>
</dbReference>
<reference evidence="5 6" key="1">
    <citation type="submission" date="2016-10" db="EMBL/GenBank/DDBJ databases">
        <title>Genome sequence of Planktotalea frisia SH6-1.</title>
        <authorList>
            <person name="Poehlein A."/>
            <person name="Bakenhus I."/>
            <person name="Voget S."/>
            <person name="Brinkhoff T."/>
            <person name="Simon M."/>
        </authorList>
    </citation>
    <scope>NUCLEOTIDE SEQUENCE [LARGE SCALE GENOMIC DNA]</scope>
    <source>
        <strain evidence="5 6">SH6-1</strain>
    </source>
</reference>
<dbReference type="Proteomes" id="UP000184514">
    <property type="component" value="Unassembled WGS sequence"/>
</dbReference>